<dbReference type="SUPFAM" id="SSF48173">
    <property type="entry name" value="Cryptochrome/photolyase FAD-binding domain"/>
    <property type="match status" value="1"/>
</dbReference>
<evidence type="ECO:0000313" key="13">
    <source>
        <dbReference type="Proteomes" id="UP000246077"/>
    </source>
</evidence>
<name>A0A317E8W0_9PROT</name>
<dbReference type="InterPro" id="IPR005101">
    <property type="entry name" value="Cryptochr/Photolyase_FAD-bd"/>
</dbReference>
<dbReference type="PANTHER" id="PTHR11455">
    <property type="entry name" value="CRYPTOCHROME"/>
    <property type="match status" value="1"/>
</dbReference>
<dbReference type="PROSITE" id="PS51645">
    <property type="entry name" value="PHR_CRY_ALPHA_BETA"/>
    <property type="match status" value="1"/>
</dbReference>
<feature type="binding site" evidence="8">
    <location>
        <position position="275"/>
    </location>
    <ligand>
        <name>FAD</name>
        <dbReference type="ChEBI" id="CHEBI:57692"/>
    </ligand>
</feature>
<evidence type="ECO:0000256" key="5">
    <source>
        <dbReference type="ARBA" id="ARBA00022827"/>
    </source>
</evidence>
<dbReference type="PROSITE" id="PS00394">
    <property type="entry name" value="DNA_PHOTOLYASES_1_1"/>
    <property type="match status" value="1"/>
</dbReference>
<evidence type="ECO:0000259" key="11">
    <source>
        <dbReference type="PROSITE" id="PS51645"/>
    </source>
</evidence>
<dbReference type="Proteomes" id="UP000246077">
    <property type="component" value="Unassembled WGS sequence"/>
</dbReference>
<feature type="site" description="Electron transfer via tryptophanyl radical" evidence="9">
    <location>
        <position position="385"/>
    </location>
</feature>
<feature type="domain" description="Photolyase/cryptochrome alpha/beta" evidence="11">
    <location>
        <begin position="5"/>
        <end position="132"/>
    </location>
</feature>
<feature type="binding site" evidence="8">
    <location>
        <begin position="375"/>
        <end position="377"/>
    </location>
    <ligand>
        <name>FAD</name>
        <dbReference type="ChEBI" id="CHEBI:57692"/>
    </ligand>
</feature>
<evidence type="ECO:0000256" key="8">
    <source>
        <dbReference type="PIRSR" id="PIRSR602081-1"/>
    </source>
</evidence>
<evidence type="ECO:0000256" key="9">
    <source>
        <dbReference type="PIRSR" id="PIRSR602081-2"/>
    </source>
</evidence>
<feature type="site" description="Electron transfer via tryptophanyl radical" evidence="9">
    <location>
        <position position="309"/>
    </location>
</feature>
<sequence>MAAPRPHILWFRRDLRLADNPALAQAAAGGQPLIPLYILDDSAGGPLGGAQRWWLHHSLAALDAALRRLGSALVLRRGPAADVLERVAEETGADTVHWNRLYDPAAIARDTALKAALTTRGITVASFNAALLFEPWTIRNQSGRPFKVFTPFWKACLAAPAPDAPLPAPPRLAPASLPAGERLDEWALRPRAPDWAAGFAPCWQPGEAGAGARLGDFLDGAVGRYKAARDRPDLAATSRLSPHLAFGEIGPRQVWHAVHHASGREPAAAPGAAQFLAEIGWREFSYHLLFHQPQMPERPLRAEFAAFPWAADGDGLAAWRRGLTGYPIVDAGMRELWQTGWMHNRVRMIAASFLVKDLLVPWQRGEAWFRETLLDADVASNAASWQWVAGCGADAAPYFRIFNPVLQGEKFDPEGHYIRRFVPELAPLPAAALHRPWAQADLARRCGVTIGRDYPAPIIDHGFARRRALAALATLKQDSAA</sequence>
<evidence type="ECO:0000256" key="7">
    <source>
        <dbReference type="ARBA" id="ARBA00033999"/>
    </source>
</evidence>
<evidence type="ECO:0000313" key="12">
    <source>
        <dbReference type="EMBL" id="PWR23339.1"/>
    </source>
</evidence>
<comment type="cofactor">
    <cofactor evidence="8">
        <name>FAD</name>
        <dbReference type="ChEBI" id="CHEBI:57692"/>
    </cofactor>
    <text evidence="8">Binds 1 FAD per subunit.</text>
</comment>
<dbReference type="InterPro" id="IPR006050">
    <property type="entry name" value="DNA_photolyase_N"/>
</dbReference>
<dbReference type="GO" id="GO:0003904">
    <property type="term" value="F:deoxyribodipyrimidine photo-lyase activity"/>
    <property type="evidence" value="ECO:0007669"/>
    <property type="project" value="UniProtKB-EC"/>
</dbReference>
<dbReference type="Pfam" id="PF00875">
    <property type="entry name" value="DNA_photolyase"/>
    <property type="match status" value="1"/>
</dbReference>
<dbReference type="RefSeq" id="WP_109919372.1">
    <property type="nucleotide sequence ID" value="NZ_QGLF01000001.1"/>
</dbReference>
<dbReference type="EC" id="4.1.99.3" evidence="2"/>
<comment type="caution">
    <text evidence="12">The sequence shown here is derived from an EMBL/GenBank/DDBJ whole genome shotgun (WGS) entry which is preliminary data.</text>
</comment>
<dbReference type="GO" id="GO:0009416">
    <property type="term" value="P:response to light stimulus"/>
    <property type="evidence" value="ECO:0007669"/>
    <property type="project" value="TreeGrafter"/>
</dbReference>
<gene>
    <name evidence="12" type="ORF">DKG75_01865</name>
</gene>
<keyword evidence="4 8" id="KW-0285">Flavoprotein</keyword>
<dbReference type="EMBL" id="QGLF01000001">
    <property type="protein sequence ID" value="PWR23339.1"/>
    <property type="molecule type" value="Genomic_DNA"/>
</dbReference>
<dbReference type="Gene3D" id="3.40.50.620">
    <property type="entry name" value="HUPs"/>
    <property type="match status" value="1"/>
</dbReference>
<evidence type="ECO:0000256" key="1">
    <source>
        <dbReference type="ARBA" id="ARBA00001932"/>
    </source>
</evidence>
<dbReference type="AlphaFoldDB" id="A0A317E8W0"/>
<dbReference type="GO" id="GO:0003677">
    <property type="term" value="F:DNA binding"/>
    <property type="evidence" value="ECO:0007669"/>
    <property type="project" value="TreeGrafter"/>
</dbReference>
<dbReference type="GO" id="GO:0071949">
    <property type="term" value="F:FAD binding"/>
    <property type="evidence" value="ECO:0007669"/>
    <property type="project" value="TreeGrafter"/>
</dbReference>
<comment type="cofactor">
    <cofactor evidence="1">
        <name>(6R)-5,10-methylene-5,6,7,8-tetrahydrofolate</name>
        <dbReference type="ChEBI" id="CHEBI:15636"/>
    </cofactor>
</comment>
<feature type="site" description="Electron transfer via tryptophanyl radical" evidence="9">
    <location>
        <position position="362"/>
    </location>
</feature>
<organism evidence="12 13">
    <name type="scientific">Zavarzinia compransoris</name>
    <dbReference type="NCBI Taxonomy" id="1264899"/>
    <lineage>
        <taxon>Bacteria</taxon>
        <taxon>Pseudomonadati</taxon>
        <taxon>Pseudomonadota</taxon>
        <taxon>Alphaproteobacteria</taxon>
        <taxon>Rhodospirillales</taxon>
        <taxon>Zavarziniaceae</taxon>
        <taxon>Zavarzinia</taxon>
    </lineage>
</organism>
<evidence type="ECO:0000256" key="3">
    <source>
        <dbReference type="ARBA" id="ARBA00014046"/>
    </source>
</evidence>
<dbReference type="FunFam" id="1.10.579.10:FF:000003">
    <property type="entry name" value="Deoxyribodipyrimidine photo-lyase"/>
    <property type="match status" value="1"/>
</dbReference>
<dbReference type="PRINTS" id="PR00147">
    <property type="entry name" value="DNAPHOTLYASE"/>
</dbReference>
<reference evidence="13" key="1">
    <citation type="submission" date="2018-05" db="EMBL/GenBank/DDBJ databases">
        <title>Zavarzinia sp. HR-AS.</title>
        <authorList>
            <person name="Lee Y."/>
            <person name="Jeon C.O."/>
        </authorList>
    </citation>
    <scope>NUCLEOTIDE SEQUENCE [LARGE SCALE GENOMIC DNA]</scope>
    <source>
        <strain evidence="13">DSM 1231</strain>
    </source>
</reference>
<protein>
    <recommendedName>
        <fullName evidence="3">Deoxyribodipyrimidine photo-lyase</fullName>
        <ecNumber evidence="2">4.1.99.3</ecNumber>
    </recommendedName>
</protein>
<proteinExistence type="inferred from homology"/>
<evidence type="ECO:0000256" key="6">
    <source>
        <dbReference type="ARBA" id="ARBA00022991"/>
    </source>
</evidence>
<feature type="binding site" evidence="8">
    <location>
        <begin position="237"/>
        <end position="241"/>
    </location>
    <ligand>
        <name>FAD</name>
        <dbReference type="ChEBI" id="CHEBI:57692"/>
    </ligand>
</feature>
<dbReference type="InterPro" id="IPR014729">
    <property type="entry name" value="Rossmann-like_a/b/a_fold"/>
</dbReference>
<keyword evidence="6 10" id="KW-0157">Chromophore</keyword>
<dbReference type="Gene3D" id="1.10.579.10">
    <property type="entry name" value="DNA Cyclobutane Dipyrimidine Photolyase, subunit A, domain 3"/>
    <property type="match status" value="1"/>
</dbReference>
<evidence type="ECO:0000256" key="4">
    <source>
        <dbReference type="ARBA" id="ARBA00022630"/>
    </source>
</evidence>
<evidence type="ECO:0000256" key="2">
    <source>
        <dbReference type="ARBA" id="ARBA00013149"/>
    </source>
</evidence>
<dbReference type="InterPro" id="IPR018394">
    <property type="entry name" value="DNA_photolyase_1_CS_C"/>
</dbReference>
<dbReference type="InterPro" id="IPR036155">
    <property type="entry name" value="Crypto/Photolyase_N_sf"/>
</dbReference>
<keyword evidence="12" id="KW-0456">Lyase</keyword>
<keyword evidence="5 8" id="KW-0274">FAD</keyword>
<dbReference type="Gene3D" id="1.25.40.80">
    <property type="match status" value="1"/>
</dbReference>
<dbReference type="GO" id="GO:0000719">
    <property type="term" value="P:photoreactive repair"/>
    <property type="evidence" value="ECO:0007669"/>
    <property type="project" value="UniProtKB-ARBA"/>
</dbReference>
<dbReference type="SUPFAM" id="SSF52425">
    <property type="entry name" value="Cryptochrome/photolyase, N-terminal domain"/>
    <property type="match status" value="1"/>
</dbReference>
<feature type="binding site" evidence="8">
    <location>
        <position position="225"/>
    </location>
    <ligand>
        <name>FAD</name>
        <dbReference type="ChEBI" id="CHEBI:57692"/>
    </ligand>
</feature>
<accession>A0A317E8W0</accession>
<dbReference type="PROSITE" id="PS00691">
    <property type="entry name" value="DNA_PHOTOLYASES_1_2"/>
    <property type="match status" value="1"/>
</dbReference>
<dbReference type="OrthoDB" id="9772484at2"/>
<dbReference type="InterPro" id="IPR002081">
    <property type="entry name" value="Cryptochrome/DNA_photolyase_1"/>
</dbReference>
<dbReference type="PANTHER" id="PTHR11455:SF9">
    <property type="entry name" value="CRYPTOCHROME CIRCADIAN CLOCK 5 ISOFORM X1"/>
    <property type="match status" value="1"/>
</dbReference>
<evidence type="ECO:0000256" key="10">
    <source>
        <dbReference type="RuleBase" id="RU004182"/>
    </source>
</evidence>
<comment type="similarity">
    <text evidence="10">Belongs to the DNA photolyase family.</text>
</comment>
<keyword evidence="13" id="KW-1185">Reference proteome</keyword>
<comment type="catalytic activity">
    <reaction evidence="7">
        <text>cyclobutadipyrimidine (in DNA) = 2 pyrimidine residues (in DNA).</text>
        <dbReference type="EC" id="4.1.99.3"/>
    </reaction>
</comment>
<dbReference type="InterPro" id="IPR036134">
    <property type="entry name" value="Crypto/Photolyase_FAD-like_sf"/>
</dbReference>
<dbReference type="Pfam" id="PF03441">
    <property type="entry name" value="FAD_binding_7"/>
    <property type="match status" value="1"/>
</dbReference>